<keyword evidence="2" id="KW-0539">Nucleus</keyword>
<dbReference type="InterPro" id="IPR016193">
    <property type="entry name" value="Cytidine_deaminase-like"/>
</dbReference>
<dbReference type="CDD" id="cd12148">
    <property type="entry name" value="fungal_TF_MHR"/>
    <property type="match status" value="1"/>
</dbReference>
<evidence type="ECO:0000256" key="3">
    <source>
        <dbReference type="SAM" id="MobiDB-lite"/>
    </source>
</evidence>
<dbReference type="GO" id="GO:0003824">
    <property type="term" value="F:catalytic activity"/>
    <property type="evidence" value="ECO:0007669"/>
    <property type="project" value="InterPro"/>
</dbReference>
<name>K2REQ8_MACPH</name>
<dbReference type="InterPro" id="IPR050613">
    <property type="entry name" value="Sec_Metabolite_Reg"/>
</dbReference>
<accession>K2REQ8</accession>
<gene>
    <name evidence="6" type="ORF">MPH_11427</name>
</gene>
<feature type="compositionally biased region" description="Basic and acidic residues" evidence="3">
    <location>
        <begin position="803"/>
        <end position="817"/>
    </location>
</feature>
<dbReference type="VEuPathDB" id="FungiDB:MPH_11427"/>
<feature type="region of interest" description="Disordered" evidence="3">
    <location>
        <begin position="846"/>
        <end position="885"/>
    </location>
</feature>
<feature type="region of interest" description="Disordered" evidence="3">
    <location>
        <begin position="803"/>
        <end position="827"/>
    </location>
</feature>
<dbReference type="Gene3D" id="3.40.140.10">
    <property type="entry name" value="Cytidine Deaminase, domain 2"/>
    <property type="match status" value="1"/>
</dbReference>
<keyword evidence="4" id="KW-0732">Signal</keyword>
<comment type="caution">
    <text evidence="6">The sequence shown here is derived from an EMBL/GenBank/DDBJ whole genome shotgun (WGS) entry which is preliminary data.</text>
</comment>
<dbReference type="CDD" id="cd01285">
    <property type="entry name" value="nucleoside_deaminase"/>
    <property type="match status" value="1"/>
</dbReference>
<protein>
    <submittedName>
        <fullName evidence="6">CMP/dCMP deaminase zinc-binding protein</fullName>
    </submittedName>
</protein>
<feature type="compositionally biased region" description="Polar residues" evidence="3">
    <location>
        <begin position="865"/>
        <end position="878"/>
    </location>
</feature>
<dbReference type="GO" id="GO:0005634">
    <property type="term" value="C:nucleus"/>
    <property type="evidence" value="ECO:0007669"/>
    <property type="project" value="UniProtKB-SubCell"/>
</dbReference>
<dbReference type="Pfam" id="PF00383">
    <property type="entry name" value="dCMP_cyt_deam_1"/>
    <property type="match status" value="1"/>
</dbReference>
<dbReference type="InterPro" id="IPR002125">
    <property type="entry name" value="CMP_dCMP_dom"/>
</dbReference>
<feature type="chain" id="PRO_5003863693" evidence="4">
    <location>
        <begin position="23"/>
        <end position="934"/>
    </location>
</feature>
<sequence length="934" mass="102223">MLLLSPPLSSITLLLLLGLASGKSLQEVIAAPTLAINGIAHSMRAHWMRRANAALADLGSPCPFAAFGSVIVNHTAPGLGELVCIGANANSRTGNPTLHGEMAAISNCTAVLTDAAGPYKLTANEALDAFADLSLYTNAESCPMCASAIRWAGFREYIYGTSIETLVEQGWGQIRVSSLDIFRQSFDLPGQSRLIGGVLTNETDPYFLWQYNPDYPCPAGCSSGLQDSCTRPGEGDGLARLPSGAVPSVEHGATLQSQQQSVVGLAALVTSLSTRLAELEKTVKEQNEQPHPGSASTLSQTSPHVPAGLPGFESAQTHDAATNLLPSAAALHDSKAADSEAVSILEFLAWGRRKPAGQVAHAPDIPPRTGVREAEAAVDIGLFHTDSYASLLQTLLPNRQQIEHLLAYHEDCLLWYHGSFFPPVFRQQLDRFFNEHGGSIAHPEIDLQWIALLFSIMAGSMCCASRQQVTRWGFQDEEKASLSRQWHRAVITCLNAGDFMTKHQLVSCEAIATLTLAAHLLGRSNHHSVLLASAVRIAQSLGLHKLSDNAKGHSAERGRRVWCQLCTQDWFGIPFSETYSIHPLHASTAKPMNCHEHDMLEQPVSSPTRASFPRYMYEIARLMPQLQDGIATTNTLFTKYEQVLKYDMRMRALATTHRPLFLSNTPVDPEWPRWVPWARRCLAISSAHKIIMIHRQFFGQSFTNPSFTVTRRTSVAAAKTILKEHKQADDPGLPHFWIFDAFSVTACIILCFDLLYSSDDSERAEHRQLVEEAVYHLRHVDGSTIAACGVRLVTALLSEADKSSAPSREDSCKRKASETSSADGAKRQRRFDMASFVRRFYDDFGQTPASSSEPNTPADGELVPQTPNSLQTQNQTAGGSPDGDLTYTERLLKEAQGRKRPPTGALGDFLSPRGNFENVSSFENLLYLAHTFDI</sequence>
<dbReference type="AlphaFoldDB" id="K2REQ8"/>
<dbReference type="Proteomes" id="UP000007129">
    <property type="component" value="Unassembled WGS sequence"/>
</dbReference>
<evidence type="ECO:0000313" key="7">
    <source>
        <dbReference type="Proteomes" id="UP000007129"/>
    </source>
</evidence>
<dbReference type="SUPFAM" id="SSF53927">
    <property type="entry name" value="Cytidine deaminase-like"/>
    <property type="match status" value="1"/>
</dbReference>
<dbReference type="OrthoDB" id="410267at2759"/>
<dbReference type="PANTHER" id="PTHR31001:SF76">
    <property type="entry name" value="ZN(2)-C6 FUNGAL-TYPE DOMAIN-CONTAINING PROTEIN"/>
    <property type="match status" value="1"/>
</dbReference>
<dbReference type="InParanoid" id="K2REQ8"/>
<dbReference type="PANTHER" id="PTHR31001">
    <property type="entry name" value="UNCHARACTERIZED TRANSCRIPTIONAL REGULATORY PROTEIN"/>
    <property type="match status" value="1"/>
</dbReference>
<evidence type="ECO:0000256" key="4">
    <source>
        <dbReference type="SAM" id="SignalP"/>
    </source>
</evidence>
<dbReference type="PROSITE" id="PS51747">
    <property type="entry name" value="CYT_DCMP_DEAMINASES_2"/>
    <property type="match status" value="1"/>
</dbReference>
<feature type="compositionally biased region" description="Polar residues" evidence="3">
    <location>
        <begin position="294"/>
        <end position="303"/>
    </location>
</feature>
<evidence type="ECO:0000256" key="2">
    <source>
        <dbReference type="ARBA" id="ARBA00023242"/>
    </source>
</evidence>
<organism evidence="6 7">
    <name type="scientific">Macrophomina phaseolina (strain MS6)</name>
    <name type="common">Charcoal rot fungus</name>
    <dbReference type="NCBI Taxonomy" id="1126212"/>
    <lineage>
        <taxon>Eukaryota</taxon>
        <taxon>Fungi</taxon>
        <taxon>Dikarya</taxon>
        <taxon>Ascomycota</taxon>
        <taxon>Pezizomycotina</taxon>
        <taxon>Dothideomycetes</taxon>
        <taxon>Dothideomycetes incertae sedis</taxon>
        <taxon>Botryosphaeriales</taxon>
        <taxon>Botryosphaeriaceae</taxon>
        <taxon>Macrophomina</taxon>
    </lineage>
</organism>
<feature type="region of interest" description="Disordered" evidence="3">
    <location>
        <begin position="282"/>
        <end position="313"/>
    </location>
</feature>
<proteinExistence type="predicted"/>
<feature type="signal peptide" evidence="4">
    <location>
        <begin position="1"/>
        <end position="22"/>
    </location>
</feature>
<dbReference type="EMBL" id="AHHD01000469">
    <property type="protein sequence ID" value="EKG11412.1"/>
    <property type="molecule type" value="Genomic_DNA"/>
</dbReference>
<evidence type="ECO:0000313" key="6">
    <source>
        <dbReference type="EMBL" id="EKG11412.1"/>
    </source>
</evidence>
<dbReference type="eggNOG" id="ENOG502RZ6Z">
    <property type="taxonomic scope" value="Eukaryota"/>
</dbReference>
<reference evidence="6 7" key="1">
    <citation type="journal article" date="2012" name="BMC Genomics">
        <title>Tools to kill: Genome of one of the most destructive plant pathogenic fungi Macrophomina phaseolina.</title>
        <authorList>
            <person name="Islam M.S."/>
            <person name="Haque M.S."/>
            <person name="Islam M.M."/>
            <person name="Emdad E.M."/>
            <person name="Halim A."/>
            <person name="Hossen Q.M.M."/>
            <person name="Hossain M.Z."/>
            <person name="Ahmed B."/>
            <person name="Rahim S."/>
            <person name="Rahman M.S."/>
            <person name="Alam M.M."/>
            <person name="Hou S."/>
            <person name="Wan X."/>
            <person name="Saito J.A."/>
            <person name="Alam M."/>
        </authorList>
    </citation>
    <scope>NUCLEOTIDE SEQUENCE [LARGE SCALE GENOMIC DNA]</scope>
    <source>
        <strain evidence="6 7">MS6</strain>
    </source>
</reference>
<comment type="subcellular location">
    <subcellularLocation>
        <location evidence="1">Nucleus</location>
    </subcellularLocation>
</comment>
<evidence type="ECO:0000256" key="1">
    <source>
        <dbReference type="ARBA" id="ARBA00004123"/>
    </source>
</evidence>
<dbReference type="GO" id="GO:0006139">
    <property type="term" value="P:nucleobase-containing compound metabolic process"/>
    <property type="evidence" value="ECO:0007669"/>
    <property type="project" value="UniProtKB-ARBA"/>
</dbReference>
<feature type="domain" description="CMP/dCMP-type deaminase" evidence="5">
    <location>
        <begin position="42"/>
        <end position="182"/>
    </location>
</feature>
<evidence type="ECO:0000259" key="5">
    <source>
        <dbReference type="PROSITE" id="PS51747"/>
    </source>
</evidence>
<dbReference type="HOGENOM" id="CLU_013987_1_1_1"/>
<dbReference type="STRING" id="1126212.K2REQ8"/>